<dbReference type="InterPro" id="IPR036388">
    <property type="entry name" value="WH-like_DNA-bd_sf"/>
</dbReference>
<proteinExistence type="predicted"/>
<protein>
    <recommendedName>
        <fullName evidence="3">HTH arsR-type domain-containing protein</fullName>
    </recommendedName>
</protein>
<dbReference type="AlphaFoldDB" id="A0A2M7BEQ5"/>
<organism evidence="1 2">
    <name type="scientific">Candidatus Shapirobacteria bacterium CG03_land_8_20_14_0_80_40_19</name>
    <dbReference type="NCBI Taxonomy" id="1974880"/>
    <lineage>
        <taxon>Bacteria</taxon>
        <taxon>Candidatus Shapironibacteriota</taxon>
    </lineage>
</organism>
<dbReference type="Proteomes" id="UP000230399">
    <property type="component" value="Unassembled WGS sequence"/>
</dbReference>
<dbReference type="EMBL" id="PEVD01000022">
    <property type="protein sequence ID" value="PIV01567.1"/>
    <property type="molecule type" value="Genomic_DNA"/>
</dbReference>
<sequence>MIENIIVSKVRIKLLDVFFSNPGELYHVRGLVRKIEEEINAVRRELANLEKAGIVKKEPRGNRLYYWLNLSYLYYPELLVLFAKYSRLGGQIVKNRNRIGRIVYCVFSGKFVKRLARKEDEVDVFVVGDVVMAELAGLIKAEEERRGREINYTTMTEEEFVFRKKRNDPFLESILRGSRVMILGNEEELLR</sequence>
<evidence type="ECO:0000313" key="2">
    <source>
        <dbReference type="Proteomes" id="UP000230399"/>
    </source>
</evidence>
<dbReference type="InterPro" id="IPR036390">
    <property type="entry name" value="WH_DNA-bd_sf"/>
</dbReference>
<evidence type="ECO:0008006" key="3">
    <source>
        <dbReference type="Google" id="ProtNLM"/>
    </source>
</evidence>
<dbReference type="Gene3D" id="1.10.10.10">
    <property type="entry name" value="Winged helix-like DNA-binding domain superfamily/Winged helix DNA-binding domain"/>
    <property type="match status" value="1"/>
</dbReference>
<evidence type="ECO:0000313" key="1">
    <source>
        <dbReference type="EMBL" id="PIV01567.1"/>
    </source>
</evidence>
<dbReference type="SUPFAM" id="SSF46785">
    <property type="entry name" value="Winged helix' DNA-binding domain"/>
    <property type="match status" value="1"/>
</dbReference>
<comment type="caution">
    <text evidence="1">The sequence shown here is derived from an EMBL/GenBank/DDBJ whole genome shotgun (WGS) entry which is preliminary data.</text>
</comment>
<accession>A0A2M7BEQ5</accession>
<reference evidence="2" key="1">
    <citation type="submission" date="2017-09" db="EMBL/GenBank/DDBJ databases">
        <title>Depth-based differentiation of microbial function through sediment-hosted aquifers and enrichment of novel symbionts in the deep terrestrial subsurface.</title>
        <authorList>
            <person name="Probst A.J."/>
            <person name="Ladd B."/>
            <person name="Jarett J.K."/>
            <person name="Geller-Mcgrath D.E."/>
            <person name="Sieber C.M.K."/>
            <person name="Emerson J.B."/>
            <person name="Anantharaman K."/>
            <person name="Thomas B.C."/>
            <person name="Malmstrom R."/>
            <person name="Stieglmeier M."/>
            <person name="Klingl A."/>
            <person name="Woyke T."/>
            <person name="Ryan C.M."/>
            <person name="Banfield J.F."/>
        </authorList>
    </citation>
    <scope>NUCLEOTIDE SEQUENCE [LARGE SCALE GENOMIC DNA]</scope>
</reference>
<gene>
    <name evidence="1" type="ORF">COS55_01575</name>
</gene>
<name>A0A2M7BEQ5_9BACT</name>